<name>A0AAN7JBW4_QUERU</name>
<proteinExistence type="predicted"/>
<accession>A0AAN7JBW4</accession>
<protein>
    <submittedName>
        <fullName evidence="1">Uncharacterized protein</fullName>
    </submittedName>
</protein>
<dbReference type="Proteomes" id="UP001324115">
    <property type="component" value="Unassembled WGS sequence"/>
</dbReference>
<gene>
    <name evidence="1" type="ORF">RGQ29_000143</name>
</gene>
<sequence>MFSFGVKAADGYFYNFRPFHLHLQMVHIPDLSLVEQLVHLQNGPLQRVSLGHVESASLASLLLEALKIGLDSEKFFMDASYQNTTLPELDEPVPNEKAMGLCTEDLGCVERIKELHDYLDMVKKIGKPGCSEEVLDVALSSISSLINLLSVASTPKLRASL</sequence>
<dbReference type="EMBL" id="JAXUIC010000001">
    <property type="protein sequence ID" value="KAK4605724.1"/>
    <property type="molecule type" value="Genomic_DNA"/>
</dbReference>
<evidence type="ECO:0000313" key="2">
    <source>
        <dbReference type="Proteomes" id="UP001324115"/>
    </source>
</evidence>
<keyword evidence="2" id="KW-1185">Reference proteome</keyword>
<comment type="caution">
    <text evidence="1">The sequence shown here is derived from an EMBL/GenBank/DDBJ whole genome shotgun (WGS) entry which is preliminary data.</text>
</comment>
<evidence type="ECO:0000313" key="1">
    <source>
        <dbReference type="EMBL" id="KAK4605724.1"/>
    </source>
</evidence>
<dbReference type="AlphaFoldDB" id="A0AAN7JBW4"/>
<reference evidence="1 2" key="1">
    <citation type="journal article" date="2023" name="G3 (Bethesda)">
        <title>A haplotype-resolved chromosome-scale genome for Quercus rubra L. provides insights into the genetics of adaptive traits for red oak species.</title>
        <authorList>
            <person name="Kapoor B."/>
            <person name="Jenkins J."/>
            <person name="Schmutz J."/>
            <person name="Zhebentyayeva T."/>
            <person name="Kuelheim C."/>
            <person name="Coggeshall M."/>
            <person name="Heim C."/>
            <person name="Lasky J.R."/>
            <person name="Leites L."/>
            <person name="Islam-Faridi N."/>
            <person name="Romero-Severson J."/>
            <person name="DeLeo V.L."/>
            <person name="Lucas S.M."/>
            <person name="Lazic D."/>
            <person name="Gailing O."/>
            <person name="Carlson J."/>
            <person name="Staton M."/>
        </authorList>
    </citation>
    <scope>NUCLEOTIDE SEQUENCE [LARGE SCALE GENOMIC DNA]</scope>
    <source>
        <strain evidence="1">Pseudo-F2</strain>
    </source>
</reference>
<organism evidence="1 2">
    <name type="scientific">Quercus rubra</name>
    <name type="common">Northern red oak</name>
    <name type="synonym">Quercus borealis</name>
    <dbReference type="NCBI Taxonomy" id="3512"/>
    <lineage>
        <taxon>Eukaryota</taxon>
        <taxon>Viridiplantae</taxon>
        <taxon>Streptophyta</taxon>
        <taxon>Embryophyta</taxon>
        <taxon>Tracheophyta</taxon>
        <taxon>Spermatophyta</taxon>
        <taxon>Magnoliopsida</taxon>
        <taxon>eudicotyledons</taxon>
        <taxon>Gunneridae</taxon>
        <taxon>Pentapetalae</taxon>
        <taxon>rosids</taxon>
        <taxon>fabids</taxon>
        <taxon>Fagales</taxon>
        <taxon>Fagaceae</taxon>
        <taxon>Quercus</taxon>
    </lineage>
</organism>